<dbReference type="Proteomes" id="UP001153269">
    <property type="component" value="Unassembled WGS sequence"/>
</dbReference>
<dbReference type="AlphaFoldDB" id="A0A9N7UR52"/>
<proteinExistence type="predicted"/>
<name>A0A9N7UR52_PLEPL</name>
<reference evidence="2" key="1">
    <citation type="submission" date="2020-03" db="EMBL/GenBank/DDBJ databases">
        <authorList>
            <person name="Weist P."/>
        </authorList>
    </citation>
    <scope>NUCLEOTIDE SEQUENCE</scope>
</reference>
<accession>A0A9N7UR52</accession>
<feature type="chain" id="PRO_5040339910" description="Secreted protein" evidence="1">
    <location>
        <begin position="24"/>
        <end position="121"/>
    </location>
</feature>
<evidence type="ECO:0008006" key="4">
    <source>
        <dbReference type="Google" id="ProtNLM"/>
    </source>
</evidence>
<gene>
    <name evidence="2" type="ORF">PLEPLA_LOCUS23109</name>
</gene>
<evidence type="ECO:0000256" key="1">
    <source>
        <dbReference type="SAM" id="SignalP"/>
    </source>
</evidence>
<keyword evidence="1" id="KW-0732">Signal</keyword>
<feature type="signal peptide" evidence="1">
    <location>
        <begin position="1"/>
        <end position="23"/>
    </location>
</feature>
<evidence type="ECO:0000313" key="3">
    <source>
        <dbReference type="Proteomes" id="UP001153269"/>
    </source>
</evidence>
<sequence length="121" mass="13447">MSRLLLLYRLRLLLLYRLRLLLLYRLRPSPDVPTCSCLNESDQQPAAASQTLTPQSNTLDLDGGSGGLLQQQRLLILQVNTQQTAAQRQRDMSSASPGTLWQLRAEILVSRGASADSLLRS</sequence>
<organism evidence="2 3">
    <name type="scientific">Pleuronectes platessa</name>
    <name type="common">European plaice</name>
    <dbReference type="NCBI Taxonomy" id="8262"/>
    <lineage>
        <taxon>Eukaryota</taxon>
        <taxon>Metazoa</taxon>
        <taxon>Chordata</taxon>
        <taxon>Craniata</taxon>
        <taxon>Vertebrata</taxon>
        <taxon>Euteleostomi</taxon>
        <taxon>Actinopterygii</taxon>
        <taxon>Neopterygii</taxon>
        <taxon>Teleostei</taxon>
        <taxon>Neoteleostei</taxon>
        <taxon>Acanthomorphata</taxon>
        <taxon>Carangaria</taxon>
        <taxon>Pleuronectiformes</taxon>
        <taxon>Pleuronectoidei</taxon>
        <taxon>Pleuronectidae</taxon>
        <taxon>Pleuronectes</taxon>
    </lineage>
</organism>
<comment type="caution">
    <text evidence="2">The sequence shown here is derived from an EMBL/GenBank/DDBJ whole genome shotgun (WGS) entry which is preliminary data.</text>
</comment>
<protein>
    <recommendedName>
        <fullName evidence="4">Secreted protein</fullName>
    </recommendedName>
</protein>
<dbReference type="EMBL" id="CADEAL010001723">
    <property type="protein sequence ID" value="CAB1435011.1"/>
    <property type="molecule type" value="Genomic_DNA"/>
</dbReference>
<evidence type="ECO:0000313" key="2">
    <source>
        <dbReference type="EMBL" id="CAB1435011.1"/>
    </source>
</evidence>
<keyword evidence="3" id="KW-1185">Reference proteome</keyword>